<sequence>MKIANIEDTSRNEIQQLQETYYSLQQAYFSDNKDDMINAFIKAKNLNIPYISNKIMNESENVFHLNGLNPKLSVPVQLLHPIELRLNVEGCLNALLEELNQRKVYTYAQSILYRPQHTFFKEEIVYRSSNGNQLKVSDLLSLSKYAISIAEIIEPNNEKFSEKKTIITTLQSIDAILNNKPEDKPVNKKLHLITGFIASIVKPTLKNNQDKRNLAISETIVDLAIDFFCKI</sequence>
<name>A0A7J5L0E4_BACSE</name>
<dbReference type="AlphaFoldDB" id="A0A7J5L0E4"/>
<organism evidence="1 2">
    <name type="scientific">Bacteroides stercoris</name>
    <dbReference type="NCBI Taxonomy" id="46506"/>
    <lineage>
        <taxon>Bacteria</taxon>
        <taxon>Pseudomonadati</taxon>
        <taxon>Bacteroidota</taxon>
        <taxon>Bacteroidia</taxon>
        <taxon>Bacteroidales</taxon>
        <taxon>Bacteroidaceae</taxon>
        <taxon>Bacteroides</taxon>
    </lineage>
</organism>
<comment type="caution">
    <text evidence="1">The sequence shown here is derived from an EMBL/GenBank/DDBJ whole genome shotgun (WGS) entry which is preliminary data.</text>
</comment>
<proteinExistence type="predicted"/>
<reference evidence="1 2" key="1">
    <citation type="journal article" date="2019" name="Nat. Med.">
        <title>A library of human gut bacterial isolates paired with longitudinal multiomics data enables mechanistic microbiome research.</title>
        <authorList>
            <person name="Poyet M."/>
            <person name="Groussin M."/>
            <person name="Gibbons S.M."/>
            <person name="Avila-Pacheco J."/>
            <person name="Jiang X."/>
            <person name="Kearney S.M."/>
            <person name="Perrotta A.R."/>
            <person name="Berdy B."/>
            <person name="Zhao S."/>
            <person name="Lieberman T.D."/>
            <person name="Swanson P.K."/>
            <person name="Smith M."/>
            <person name="Roesemann S."/>
            <person name="Alexander J.E."/>
            <person name="Rich S.A."/>
            <person name="Livny J."/>
            <person name="Vlamakis H."/>
            <person name="Clish C."/>
            <person name="Bullock K."/>
            <person name="Deik A."/>
            <person name="Scott J."/>
            <person name="Pierce K.A."/>
            <person name="Xavier R.J."/>
            <person name="Alm E.J."/>
        </authorList>
    </citation>
    <scope>NUCLEOTIDE SEQUENCE [LARGE SCALE GENOMIC DNA]</scope>
    <source>
        <strain evidence="1 2">BIOML-A17</strain>
    </source>
</reference>
<evidence type="ECO:0000313" key="2">
    <source>
        <dbReference type="Proteomes" id="UP000440773"/>
    </source>
</evidence>
<evidence type="ECO:0000313" key="1">
    <source>
        <dbReference type="EMBL" id="KAB5280172.1"/>
    </source>
</evidence>
<protein>
    <submittedName>
        <fullName evidence="1">Uncharacterized protein</fullName>
    </submittedName>
</protein>
<dbReference type="RefSeq" id="WP_151870922.1">
    <property type="nucleotide sequence ID" value="NZ_WCLO01000037.1"/>
</dbReference>
<dbReference type="Proteomes" id="UP000440773">
    <property type="component" value="Unassembled WGS sequence"/>
</dbReference>
<gene>
    <name evidence="1" type="ORF">F9962_13545</name>
</gene>
<dbReference type="EMBL" id="WCLP01000037">
    <property type="protein sequence ID" value="KAB5280172.1"/>
    <property type="molecule type" value="Genomic_DNA"/>
</dbReference>
<accession>A0A7J5L0E4</accession>